<keyword evidence="3" id="KW-0808">Transferase</keyword>
<evidence type="ECO:0000259" key="2">
    <source>
        <dbReference type="PROSITE" id="PS51186"/>
    </source>
</evidence>
<dbReference type="InterPro" id="IPR052742">
    <property type="entry name" value="Mito_N-acetyltransferase"/>
</dbReference>
<dbReference type="InterPro" id="IPR016181">
    <property type="entry name" value="Acyl_CoA_acyltransferase"/>
</dbReference>
<gene>
    <name evidence="3" type="ORF">AYP45_16280</name>
</gene>
<dbReference type="InterPro" id="IPR000182">
    <property type="entry name" value="GNAT_dom"/>
</dbReference>
<keyword evidence="1" id="KW-0812">Transmembrane</keyword>
<organism evidence="3 4">
    <name type="scientific">Candidatus Brocadia carolinensis</name>
    <dbReference type="NCBI Taxonomy" id="1004156"/>
    <lineage>
        <taxon>Bacteria</taxon>
        <taxon>Pseudomonadati</taxon>
        <taxon>Planctomycetota</taxon>
        <taxon>Candidatus Brocadiia</taxon>
        <taxon>Candidatus Brocadiales</taxon>
        <taxon>Candidatus Brocadiaceae</taxon>
        <taxon>Candidatus Brocadia</taxon>
    </lineage>
</organism>
<dbReference type="CDD" id="cd04301">
    <property type="entry name" value="NAT_SF"/>
    <property type="match status" value="1"/>
</dbReference>
<sequence length="161" mass="18153">MIRIRKAKDSDFNDIWEIFHQVVKRGDTFAFDPKASKEDCSTLWMSPPVHTYVAEIQNKILGTYILRKNQPGLGAHVANAAYMVHPEARGQGIGKAMGSHSIKRARKLGFSAIQFNFVVSTNLVALQLWFKLGFKIVGTVPKAFHHTNLGLVDVYVMHRFV</sequence>
<evidence type="ECO:0000256" key="1">
    <source>
        <dbReference type="SAM" id="Phobius"/>
    </source>
</evidence>
<feature type="domain" description="N-acetyltransferase" evidence="2">
    <location>
        <begin position="2"/>
        <end position="161"/>
    </location>
</feature>
<name>A0A1V4APX5_9BACT</name>
<dbReference type="GO" id="GO:0016747">
    <property type="term" value="F:acyltransferase activity, transferring groups other than amino-acyl groups"/>
    <property type="evidence" value="ECO:0007669"/>
    <property type="project" value="InterPro"/>
</dbReference>
<comment type="caution">
    <text evidence="3">The sequence shown here is derived from an EMBL/GenBank/DDBJ whole genome shotgun (WGS) entry which is preliminary data.</text>
</comment>
<dbReference type="SUPFAM" id="SSF55729">
    <property type="entry name" value="Acyl-CoA N-acyltransferases (Nat)"/>
    <property type="match status" value="1"/>
</dbReference>
<keyword evidence="1" id="KW-1133">Transmembrane helix</keyword>
<dbReference type="Proteomes" id="UP000189681">
    <property type="component" value="Unassembled WGS sequence"/>
</dbReference>
<reference evidence="3 4" key="1">
    <citation type="journal article" date="2017" name="Water Res.">
        <title>Discovery and metagenomic analysis of an anammox bacterial enrichment related to Candidatus "Brocadia caroliniensis" in a full-scale glycerol-fed nitritation-denitritation separate centrate treatment process.</title>
        <authorList>
            <person name="Park H."/>
            <person name="Brotto A.C."/>
            <person name="van Loosdrecht M.C."/>
            <person name="Chandran K."/>
        </authorList>
    </citation>
    <scope>NUCLEOTIDE SEQUENCE [LARGE SCALE GENOMIC DNA]</scope>
    <source>
        <strain evidence="3">26THWARD</strain>
    </source>
</reference>
<proteinExistence type="predicted"/>
<accession>A0A1V4APX5</accession>
<dbReference type="EMBL" id="AYTS01000168">
    <property type="protein sequence ID" value="OOP55160.1"/>
    <property type="molecule type" value="Genomic_DNA"/>
</dbReference>
<dbReference type="PANTHER" id="PTHR43138">
    <property type="entry name" value="ACETYLTRANSFERASE, GNAT FAMILY"/>
    <property type="match status" value="1"/>
</dbReference>
<dbReference type="Gene3D" id="3.40.630.30">
    <property type="match status" value="1"/>
</dbReference>
<feature type="transmembrane region" description="Helical" evidence="1">
    <location>
        <begin position="108"/>
        <end position="130"/>
    </location>
</feature>
<dbReference type="AlphaFoldDB" id="A0A1V4APX5"/>
<dbReference type="STRING" id="1004156.AYP45_16280"/>
<dbReference type="PANTHER" id="PTHR43138:SF1">
    <property type="entry name" value="N-ACETYLTRANSFERASE ACA1"/>
    <property type="match status" value="1"/>
</dbReference>
<evidence type="ECO:0000313" key="4">
    <source>
        <dbReference type="Proteomes" id="UP000189681"/>
    </source>
</evidence>
<keyword evidence="1" id="KW-0472">Membrane</keyword>
<evidence type="ECO:0000313" key="3">
    <source>
        <dbReference type="EMBL" id="OOP55160.1"/>
    </source>
</evidence>
<dbReference type="PROSITE" id="PS51186">
    <property type="entry name" value="GNAT"/>
    <property type="match status" value="1"/>
</dbReference>
<protein>
    <submittedName>
        <fullName evidence="3">GNAT family N-acetyltransferase</fullName>
    </submittedName>
</protein>
<dbReference type="Pfam" id="PF00583">
    <property type="entry name" value="Acetyltransf_1"/>
    <property type="match status" value="1"/>
</dbReference>